<evidence type="ECO:0000313" key="3">
    <source>
        <dbReference type="EMBL" id="OAR02549.1"/>
    </source>
</evidence>
<feature type="compositionally biased region" description="Basic and acidic residues" evidence="1">
    <location>
        <begin position="24"/>
        <end position="37"/>
    </location>
</feature>
<dbReference type="Proteomes" id="UP000243081">
    <property type="component" value="Unassembled WGS sequence"/>
</dbReference>
<accession>A0A179ILB6</accession>
<keyword evidence="2" id="KW-1133">Transmembrane helix</keyword>
<dbReference type="OMA" id="MASMITR"/>
<feature type="non-terminal residue" evidence="3">
    <location>
        <position position="1"/>
    </location>
</feature>
<comment type="caution">
    <text evidence="3">The sequence shown here is derived from an EMBL/GenBank/DDBJ whole genome shotgun (WGS) entry which is preliminary data.</text>
</comment>
<keyword evidence="2" id="KW-0812">Transmembrane</keyword>
<reference evidence="3 4" key="1">
    <citation type="submission" date="2016-03" db="EMBL/GenBank/DDBJ databases">
        <title>Fine-scale spatial genetic structure of a fungal parasite of coffee scale insects.</title>
        <authorList>
            <person name="Jackson D."/>
            <person name="Zemenick K.A."/>
            <person name="Malloure B."/>
            <person name="Quandt C.A."/>
            <person name="James T.Y."/>
        </authorList>
    </citation>
    <scope>NUCLEOTIDE SEQUENCE [LARGE SCALE GENOMIC DNA]</scope>
    <source>
        <strain evidence="3 4">UM487</strain>
    </source>
</reference>
<dbReference type="OrthoDB" id="3141857at2759"/>
<protein>
    <submittedName>
        <fullName evidence="3">Uncharacterized protein</fullName>
    </submittedName>
</protein>
<evidence type="ECO:0000256" key="1">
    <source>
        <dbReference type="SAM" id="MobiDB-lite"/>
    </source>
</evidence>
<keyword evidence="2" id="KW-0472">Membrane</keyword>
<feature type="region of interest" description="Disordered" evidence="1">
    <location>
        <begin position="62"/>
        <end position="107"/>
    </location>
</feature>
<dbReference type="AlphaFoldDB" id="A0A179ILB6"/>
<dbReference type="PANTHER" id="PTHR40466">
    <property type="entry name" value="EXPRESSED PROTEIN"/>
    <property type="match status" value="1"/>
</dbReference>
<dbReference type="PANTHER" id="PTHR40466:SF1">
    <property type="entry name" value="FUNGAL PROTEIN"/>
    <property type="match status" value="1"/>
</dbReference>
<dbReference type="EMBL" id="LUKN01000617">
    <property type="protein sequence ID" value="OAR02549.1"/>
    <property type="molecule type" value="Genomic_DNA"/>
</dbReference>
<dbReference type="InterPro" id="IPR039965">
    <property type="entry name" value="C3H7.08c"/>
</dbReference>
<proteinExistence type="predicted"/>
<organism evidence="3 4">
    <name type="scientific">Cordyceps confragosa</name>
    <name type="common">Lecanicillium lecanii</name>
    <dbReference type="NCBI Taxonomy" id="2714763"/>
    <lineage>
        <taxon>Eukaryota</taxon>
        <taxon>Fungi</taxon>
        <taxon>Dikarya</taxon>
        <taxon>Ascomycota</taxon>
        <taxon>Pezizomycotina</taxon>
        <taxon>Sordariomycetes</taxon>
        <taxon>Hypocreomycetidae</taxon>
        <taxon>Hypocreales</taxon>
        <taxon>Cordycipitaceae</taxon>
        <taxon>Akanthomyces</taxon>
    </lineage>
</organism>
<sequence length="135" mass="14687">NTSEKKITMASNVTRRLFTTTTRRMADQSLKNESKRNPETMILGGVMVAALGGAGYYFGRNPTSSTSESNVHVTKGSAPWEAGGDEAKYKYHPGGDTSAEPRDAPSAVNTVVVPNVTLTQEFHDKYNKWGKDGYP</sequence>
<feature type="region of interest" description="Disordered" evidence="1">
    <location>
        <begin position="1"/>
        <end position="37"/>
    </location>
</feature>
<feature type="compositionally biased region" description="Polar residues" evidence="1">
    <location>
        <begin position="62"/>
        <end position="72"/>
    </location>
</feature>
<evidence type="ECO:0000256" key="2">
    <source>
        <dbReference type="SAM" id="Phobius"/>
    </source>
</evidence>
<keyword evidence="4" id="KW-1185">Reference proteome</keyword>
<evidence type="ECO:0000313" key="4">
    <source>
        <dbReference type="Proteomes" id="UP000243081"/>
    </source>
</evidence>
<feature type="transmembrane region" description="Helical" evidence="2">
    <location>
        <begin position="40"/>
        <end position="59"/>
    </location>
</feature>
<gene>
    <name evidence="3" type="ORF">LLEC1_07255</name>
</gene>
<feature type="compositionally biased region" description="Low complexity" evidence="1">
    <location>
        <begin position="14"/>
        <end position="23"/>
    </location>
</feature>
<name>A0A179ILB6_CORDF</name>